<organism evidence="3 4">
    <name type="scientific">Candidatus Ligilactobacillus excrementigallinarum</name>
    <dbReference type="NCBI Taxonomy" id="2838641"/>
    <lineage>
        <taxon>Bacteria</taxon>
        <taxon>Bacillati</taxon>
        <taxon>Bacillota</taxon>
        <taxon>Bacilli</taxon>
        <taxon>Lactobacillales</taxon>
        <taxon>Lactobacillaceae</taxon>
        <taxon>Ligilactobacillus</taxon>
    </lineage>
</organism>
<accession>A0A9D1UVQ3</accession>
<dbReference type="InterPro" id="IPR027954">
    <property type="entry name" value="Transcobalamin-like_C"/>
</dbReference>
<name>A0A9D1UVQ3_9LACO</name>
<dbReference type="Gene3D" id="2.170.130.30">
    <property type="match status" value="1"/>
</dbReference>
<reference evidence="3" key="2">
    <citation type="submission" date="2021-04" db="EMBL/GenBank/DDBJ databases">
        <authorList>
            <person name="Gilroy R."/>
        </authorList>
    </citation>
    <scope>NUCLEOTIDE SEQUENCE</scope>
    <source>
        <strain evidence="3">6627</strain>
    </source>
</reference>
<feature type="domain" description="Transcobalamin-like C-terminal" evidence="2">
    <location>
        <begin position="60"/>
        <end position="126"/>
    </location>
</feature>
<feature type="signal peptide" evidence="1">
    <location>
        <begin position="1"/>
        <end position="21"/>
    </location>
</feature>
<dbReference type="Proteomes" id="UP000823963">
    <property type="component" value="Unassembled WGS sequence"/>
</dbReference>
<feature type="chain" id="PRO_5038350682" evidence="1">
    <location>
        <begin position="22"/>
        <end position="130"/>
    </location>
</feature>
<evidence type="ECO:0000256" key="1">
    <source>
        <dbReference type="SAM" id="SignalP"/>
    </source>
</evidence>
<dbReference type="Pfam" id="PF14478">
    <property type="entry name" value="DUF4430"/>
    <property type="match status" value="1"/>
</dbReference>
<evidence type="ECO:0000313" key="3">
    <source>
        <dbReference type="EMBL" id="HIX01303.1"/>
    </source>
</evidence>
<comment type="caution">
    <text evidence="3">The sequence shown here is derived from an EMBL/GenBank/DDBJ whole genome shotgun (WGS) entry which is preliminary data.</text>
</comment>
<evidence type="ECO:0000259" key="2">
    <source>
        <dbReference type="Pfam" id="PF14478"/>
    </source>
</evidence>
<protein>
    <submittedName>
        <fullName evidence="3">DUF4430 domain-containing protein</fullName>
    </submittedName>
</protein>
<sequence length="130" mass="14723">MKKLFTQLTLVFALVFGLAGCGNQTTHSKSAANDNQITITYNLKRQHHEFASKKVKVKNGATVLKGLQKTGWKVKLNKGMVTSIDNNTQNEKQKVYWMYKINGQEAQNGVAKQKVHRNDKIDFDLQTVNQ</sequence>
<reference evidence="3" key="1">
    <citation type="journal article" date="2021" name="PeerJ">
        <title>Extensive microbial diversity within the chicken gut microbiome revealed by metagenomics and culture.</title>
        <authorList>
            <person name="Gilroy R."/>
            <person name="Ravi A."/>
            <person name="Getino M."/>
            <person name="Pursley I."/>
            <person name="Horton D.L."/>
            <person name="Alikhan N.F."/>
            <person name="Baker D."/>
            <person name="Gharbi K."/>
            <person name="Hall N."/>
            <person name="Watson M."/>
            <person name="Adriaenssens E.M."/>
            <person name="Foster-Nyarko E."/>
            <person name="Jarju S."/>
            <person name="Secka A."/>
            <person name="Antonio M."/>
            <person name="Oren A."/>
            <person name="Chaudhuri R.R."/>
            <person name="La Ragione R."/>
            <person name="Hildebrand F."/>
            <person name="Pallen M.J."/>
        </authorList>
    </citation>
    <scope>NUCLEOTIDE SEQUENCE</scope>
    <source>
        <strain evidence="3">6627</strain>
    </source>
</reference>
<dbReference type="PROSITE" id="PS51257">
    <property type="entry name" value="PROKAR_LIPOPROTEIN"/>
    <property type="match status" value="1"/>
</dbReference>
<gene>
    <name evidence="3" type="ORF">H9861_00900</name>
</gene>
<evidence type="ECO:0000313" key="4">
    <source>
        <dbReference type="Proteomes" id="UP000823963"/>
    </source>
</evidence>
<proteinExistence type="predicted"/>
<keyword evidence="1" id="KW-0732">Signal</keyword>
<dbReference type="EMBL" id="DXFP01000007">
    <property type="protein sequence ID" value="HIX01303.1"/>
    <property type="molecule type" value="Genomic_DNA"/>
</dbReference>
<dbReference type="AlphaFoldDB" id="A0A9D1UVQ3"/>